<name>A0AAV2N4C0_9HYME</name>
<sequence>MRDASTQIAIILGDGSIEVVFDEIINAANNDDEINNDDENNYIKYDGGTTLRDFGLASVLGVTATHAAVTALRSTVGLPLIGCIAGVGLTGGALGYGVYCGAKKSANTMTTRDFSSQFPELKMKHKRTHLQRQMITSEML</sequence>
<gene>
    <name evidence="2" type="ORF">LPLAT_LOCUS1155</name>
</gene>
<dbReference type="Proteomes" id="UP001497644">
    <property type="component" value="Chromosome 10"/>
</dbReference>
<feature type="transmembrane region" description="Helical" evidence="1">
    <location>
        <begin position="54"/>
        <end position="72"/>
    </location>
</feature>
<feature type="transmembrane region" description="Helical" evidence="1">
    <location>
        <begin position="78"/>
        <end position="99"/>
    </location>
</feature>
<keyword evidence="1" id="KW-1133">Transmembrane helix</keyword>
<evidence type="ECO:0000313" key="2">
    <source>
        <dbReference type="EMBL" id="CAL1674569.1"/>
    </source>
</evidence>
<dbReference type="AlphaFoldDB" id="A0AAV2N4C0"/>
<keyword evidence="1" id="KW-0472">Membrane</keyword>
<organism evidence="2 3">
    <name type="scientific">Lasius platythorax</name>
    <dbReference type="NCBI Taxonomy" id="488582"/>
    <lineage>
        <taxon>Eukaryota</taxon>
        <taxon>Metazoa</taxon>
        <taxon>Ecdysozoa</taxon>
        <taxon>Arthropoda</taxon>
        <taxon>Hexapoda</taxon>
        <taxon>Insecta</taxon>
        <taxon>Pterygota</taxon>
        <taxon>Neoptera</taxon>
        <taxon>Endopterygota</taxon>
        <taxon>Hymenoptera</taxon>
        <taxon>Apocrita</taxon>
        <taxon>Aculeata</taxon>
        <taxon>Formicoidea</taxon>
        <taxon>Formicidae</taxon>
        <taxon>Formicinae</taxon>
        <taxon>Lasius</taxon>
        <taxon>Lasius</taxon>
    </lineage>
</organism>
<evidence type="ECO:0000256" key="1">
    <source>
        <dbReference type="SAM" id="Phobius"/>
    </source>
</evidence>
<proteinExistence type="predicted"/>
<keyword evidence="3" id="KW-1185">Reference proteome</keyword>
<reference evidence="2" key="1">
    <citation type="submission" date="2024-04" db="EMBL/GenBank/DDBJ databases">
        <authorList>
            <consortium name="Molecular Ecology Group"/>
        </authorList>
    </citation>
    <scope>NUCLEOTIDE SEQUENCE</scope>
</reference>
<protein>
    <submittedName>
        <fullName evidence="2">Uncharacterized protein</fullName>
    </submittedName>
</protein>
<keyword evidence="1" id="KW-0812">Transmembrane</keyword>
<evidence type="ECO:0000313" key="3">
    <source>
        <dbReference type="Proteomes" id="UP001497644"/>
    </source>
</evidence>
<dbReference type="EMBL" id="OZ034833">
    <property type="protein sequence ID" value="CAL1674569.1"/>
    <property type="molecule type" value="Genomic_DNA"/>
</dbReference>
<accession>A0AAV2N4C0</accession>